<evidence type="ECO:0000256" key="1">
    <source>
        <dbReference type="SAM" id="MobiDB-lite"/>
    </source>
</evidence>
<gene>
    <name evidence="2" type="ORF">PC9H_005743</name>
</gene>
<evidence type="ECO:0000313" key="2">
    <source>
        <dbReference type="EMBL" id="KAF7433778.1"/>
    </source>
</evidence>
<proteinExistence type="predicted"/>
<dbReference type="EMBL" id="JACETU010000003">
    <property type="protein sequence ID" value="KAF7433778.1"/>
    <property type="molecule type" value="Genomic_DNA"/>
</dbReference>
<name>A0A8H7DXB7_PLEOS</name>
<comment type="caution">
    <text evidence="2">The sequence shown here is derived from an EMBL/GenBank/DDBJ whole genome shotgun (WGS) entry which is preliminary data.</text>
</comment>
<dbReference type="Proteomes" id="UP000623687">
    <property type="component" value="Unassembled WGS sequence"/>
</dbReference>
<dbReference type="AlphaFoldDB" id="A0A8H7DXB7"/>
<feature type="compositionally biased region" description="Polar residues" evidence="1">
    <location>
        <begin position="155"/>
        <end position="205"/>
    </location>
</feature>
<feature type="compositionally biased region" description="Polar residues" evidence="1">
    <location>
        <begin position="230"/>
        <end position="256"/>
    </location>
</feature>
<protein>
    <submittedName>
        <fullName evidence="2">Uncharacterized protein</fullName>
    </submittedName>
</protein>
<organism evidence="2 3">
    <name type="scientific">Pleurotus ostreatus</name>
    <name type="common">Oyster mushroom</name>
    <name type="synonym">White-rot fungus</name>
    <dbReference type="NCBI Taxonomy" id="5322"/>
    <lineage>
        <taxon>Eukaryota</taxon>
        <taxon>Fungi</taxon>
        <taxon>Dikarya</taxon>
        <taxon>Basidiomycota</taxon>
        <taxon>Agaricomycotina</taxon>
        <taxon>Agaricomycetes</taxon>
        <taxon>Agaricomycetidae</taxon>
        <taxon>Agaricales</taxon>
        <taxon>Pleurotineae</taxon>
        <taxon>Pleurotaceae</taxon>
        <taxon>Pleurotus</taxon>
    </lineage>
</organism>
<reference evidence="2" key="1">
    <citation type="submission" date="2019-07" db="EMBL/GenBank/DDBJ databases">
        <authorList>
            <person name="Palmer J.M."/>
        </authorList>
    </citation>
    <scope>NUCLEOTIDE SEQUENCE</scope>
    <source>
        <strain evidence="2">PC9</strain>
    </source>
</reference>
<dbReference type="VEuPathDB" id="FungiDB:PC9H_005743"/>
<feature type="region of interest" description="Disordered" evidence="1">
    <location>
        <begin position="1"/>
        <end position="31"/>
    </location>
</feature>
<dbReference type="GeneID" id="59375561"/>
<dbReference type="OrthoDB" id="10399422at2759"/>
<sequence>MPPGDARKSCTSCLNEKKDGRSAQSRAKKMKTNKCTKCPNDLDPHPSEARYRRCRRCREETTRTQRRQGVKPKTGQDVLCPLCDGVMIDARYESCEVCRFGPRVITLSGRRCKDRKSPSPPPNQGSTGGNVTAAGMNGHTTTPYVYPDLPPPSATFYSPSLSSTSQNHNYNTPSNASGTNLSLTPLSSARSFSSDSPHTSWNGTPYSAYGKQAPLPPPDSPPGSRLSPIHTRTISGSGRLYSSNINPYPQSASAPTYSHPLPYDPDCGGTSTFNYVADSGLRASPISFSTPLLSIALPDEDDSQYIDYDYDPAIATATTTTSYQSQNSPVDSIDPMYQEQPVLLQRSSVVCQSDHDAEVGGIRSPSSYAISSISDISHGGVEVGLDNPNGTTYASG</sequence>
<accession>A0A8H7DXB7</accession>
<feature type="region of interest" description="Disordered" evidence="1">
    <location>
        <begin position="110"/>
        <end position="260"/>
    </location>
</feature>
<dbReference type="RefSeq" id="XP_036633805.1">
    <property type="nucleotide sequence ID" value="XM_036775303.1"/>
</dbReference>
<keyword evidence="3" id="KW-1185">Reference proteome</keyword>
<evidence type="ECO:0000313" key="3">
    <source>
        <dbReference type="Proteomes" id="UP000623687"/>
    </source>
</evidence>